<evidence type="ECO:0000313" key="2">
    <source>
        <dbReference type="Proteomes" id="UP000543836"/>
    </source>
</evidence>
<sequence length="27" mass="3053">MALLFEFHVAPAKRDLALEAANPKERN</sequence>
<gene>
    <name evidence="1" type="ORF">GGE60_002157</name>
</gene>
<evidence type="ECO:0000313" key="1">
    <source>
        <dbReference type="EMBL" id="MBB4568046.1"/>
    </source>
</evidence>
<organism evidence="1 2">
    <name type="scientific">Rhizobium leucaenae</name>
    <dbReference type="NCBI Taxonomy" id="29450"/>
    <lineage>
        <taxon>Bacteria</taxon>
        <taxon>Pseudomonadati</taxon>
        <taxon>Pseudomonadota</taxon>
        <taxon>Alphaproteobacteria</taxon>
        <taxon>Hyphomicrobiales</taxon>
        <taxon>Rhizobiaceae</taxon>
        <taxon>Rhizobium/Agrobacterium group</taxon>
        <taxon>Rhizobium</taxon>
    </lineage>
</organism>
<proteinExistence type="predicted"/>
<dbReference type="EMBL" id="JACIIG010000004">
    <property type="protein sequence ID" value="MBB4568046.1"/>
    <property type="molecule type" value="Genomic_DNA"/>
</dbReference>
<dbReference type="Proteomes" id="UP000543836">
    <property type="component" value="Unassembled WGS sequence"/>
</dbReference>
<keyword evidence="2" id="KW-1185">Reference proteome</keyword>
<dbReference type="AlphaFoldDB" id="A0A7W6ZSN8"/>
<accession>A0A7W6ZSN8</accession>
<name>A0A7W6ZSN8_9HYPH</name>
<comment type="caution">
    <text evidence="1">The sequence shown here is derived from an EMBL/GenBank/DDBJ whole genome shotgun (WGS) entry which is preliminary data.</text>
</comment>
<reference evidence="1 2" key="1">
    <citation type="submission" date="2020-08" db="EMBL/GenBank/DDBJ databases">
        <title>Genomic Encyclopedia of Type Strains, Phase IV (KMG-V): Genome sequencing to study the core and pangenomes of soil and plant-associated prokaryotes.</title>
        <authorList>
            <person name="Whitman W."/>
        </authorList>
    </citation>
    <scope>NUCLEOTIDE SEQUENCE [LARGE SCALE GENOMIC DNA]</scope>
    <source>
        <strain evidence="1 2">SEMIA 492</strain>
    </source>
</reference>
<protein>
    <submittedName>
        <fullName evidence="1">Uncharacterized protein</fullName>
    </submittedName>
</protein>